<evidence type="ECO:0000256" key="2">
    <source>
        <dbReference type="ARBA" id="ARBA00006706"/>
    </source>
</evidence>
<proteinExistence type="inferred from homology"/>
<keyword evidence="5" id="KW-0460">Magnesium</keyword>
<evidence type="ECO:0000256" key="3">
    <source>
        <dbReference type="ARBA" id="ARBA00022679"/>
    </source>
</evidence>
<dbReference type="EMBL" id="AP014938">
    <property type="protein sequence ID" value="BAS19440.1"/>
    <property type="molecule type" value="Genomic_DNA"/>
</dbReference>
<dbReference type="RefSeq" id="WP_060823680.1">
    <property type="nucleotide sequence ID" value="NZ_AP014938.1"/>
</dbReference>
<evidence type="ECO:0000256" key="4">
    <source>
        <dbReference type="ARBA" id="ARBA00022723"/>
    </source>
</evidence>
<dbReference type="GO" id="GO:0046872">
    <property type="term" value="F:metal ion binding"/>
    <property type="evidence" value="ECO:0007669"/>
    <property type="project" value="UniProtKB-KW"/>
</dbReference>
<evidence type="ECO:0000313" key="7">
    <source>
        <dbReference type="EMBL" id="BAS19440.1"/>
    </source>
</evidence>
<keyword evidence="3 6" id="KW-0808">Transferase</keyword>
<dbReference type="SFLD" id="SFLDS00005">
    <property type="entry name" value="Isoprenoid_Synthase_Type_I"/>
    <property type="match status" value="1"/>
</dbReference>
<reference evidence="8" key="1">
    <citation type="submission" date="2015-08" db="EMBL/GenBank/DDBJ databases">
        <title>Complete genome sequence of Rothia mucilaginosa strain NUM-Rm6536.</title>
        <authorList>
            <person name="Nambu T."/>
        </authorList>
    </citation>
    <scope>NUCLEOTIDE SEQUENCE [LARGE SCALE GENOMIC DNA]</scope>
    <source>
        <strain evidence="8">NUM-Rm6536</strain>
    </source>
</reference>
<comment type="similarity">
    <text evidence="2 6">Belongs to the FPP/GGPP synthase family.</text>
</comment>
<dbReference type="PROSITE" id="PS00723">
    <property type="entry name" value="POLYPRENYL_SYNTHASE_1"/>
    <property type="match status" value="1"/>
</dbReference>
<keyword evidence="4" id="KW-0479">Metal-binding</keyword>
<evidence type="ECO:0000256" key="5">
    <source>
        <dbReference type="ARBA" id="ARBA00022842"/>
    </source>
</evidence>
<dbReference type="CDD" id="cd00685">
    <property type="entry name" value="Trans_IPPS_HT"/>
    <property type="match status" value="1"/>
</dbReference>
<organism evidence="7">
    <name type="scientific">Rothia mucilaginosa</name>
    <dbReference type="NCBI Taxonomy" id="43675"/>
    <lineage>
        <taxon>Bacteria</taxon>
        <taxon>Bacillati</taxon>
        <taxon>Actinomycetota</taxon>
        <taxon>Actinomycetes</taxon>
        <taxon>Micrococcales</taxon>
        <taxon>Micrococcaceae</taxon>
        <taxon>Rothia</taxon>
    </lineage>
</organism>
<name>A0A0K2RXC0_9MICC</name>
<evidence type="ECO:0000256" key="1">
    <source>
        <dbReference type="ARBA" id="ARBA00001946"/>
    </source>
</evidence>
<dbReference type="InterPro" id="IPR008949">
    <property type="entry name" value="Isoprenoid_synthase_dom_sf"/>
</dbReference>
<dbReference type="PANTHER" id="PTHR12001">
    <property type="entry name" value="GERANYLGERANYL PYROPHOSPHATE SYNTHASE"/>
    <property type="match status" value="1"/>
</dbReference>
<dbReference type="Gene3D" id="1.10.600.10">
    <property type="entry name" value="Farnesyl Diphosphate Synthase"/>
    <property type="match status" value="1"/>
</dbReference>
<dbReference type="GO" id="GO:0004659">
    <property type="term" value="F:prenyltransferase activity"/>
    <property type="evidence" value="ECO:0007669"/>
    <property type="project" value="InterPro"/>
</dbReference>
<dbReference type="GO" id="GO:0008299">
    <property type="term" value="P:isoprenoid biosynthetic process"/>
    <property type="evidence" value="ECO:0007669"/>
    <property type="project" value="InterPro"/>
</dbReference>
<protein>
    <submittedName>
        <fullName evidence="7">Octaprenyl diphosphate synthase</fullName>
    </submittedName>
</protein>
<evidence type="ECO:0000256" key="6">
    <source>
        <dbReference type="RuleBase" id="RU004466"/>
    </source>
</evidence>
<comment type="cofactor">
    <cofactor evidence="1">
        <name>Mg(2+)</name>
        <dbReference type="ChEBI" id="CHEBI:18420"/>
    </cofactor>
</comment>
<sequence length="410" mass="44219">MTPPSPSGAPTPQATESLTVAAPNIPAASAHLAERIAEEQRAYLHAFDTLMAEFFTRQRELLEGISAETLPLLEAIESLSTGGKRLRALLSYWGWRGAGGAPVTEDRASWSIVKAGMAVELFQTSALIHDDIIDRSDTRRGAPSVHKRFEAAHEQNSWRGDAFNYGLTGGILAGDLTLAWSAEVFASLGEGAIYGAPARTIFDRMRTEVLAGQYLDVYSEVLETEDAQAALQRALNVIRFKSAKYSCEHPFTIGGALALQATALENGAGAVSEQHPVLVGYRAFGLPLGEGFQLRDDELGVFGQPEVTGKPAGDDLREGKRTVLVALTSAALDEKDATLLHNSLGNPELSDEQVERIRELMVSSGAFAKHEQLIEQKSQAVFEALEAMNLDELAHAALTDIVGRALRRKA</sequence>
<accession>A0A0K2RXC0</accession>
<dbReference type="Pfam" id="PF00348">
    <property type="entry name" value="polyprenyl_synt"/>
    <property type="match status" value="1"/>
</dbReference>
<dbReference type="InterPro" id="IPR033749">
    <property type="entry name" value="Polyprenyl_synt_CS"/>
</dbReference>
<gene>
    <name evidence="7" type="ORF">RM6536_0193</name>
</gene>
<dbReference type="PATRIC" id="fig|43675.28.peg.197"/>
<evidence type="ECO:0000313" key="8">
    <source>
        <dbReference type="Proteomes" id="UP000066203"/>
    </source>
</evidence>
<dbReference type="InterPro" id="IPR000092">
    <property type="entry name" value="Polyprenyl_synt"/>
</dbReference>
<dbReference type="PANTHER" id="PTHR12001:SF85">
    <property type="entry name" value="SHORT CHAIN ISOPRENYL DIPHOSPHATE SYNTHASE"/>
    <property type="match status" value="1"/>
</dbReference>
<dbReference type="Proteomes" id="UP000066203">
    <property type="component" value="Chromosome"/>
</dbReference>
<dbReference type="SUPFAM" id="SSF48576">
    <property type="entry name" value="Terpenoid synthases"/>
    <property type="match status" value="1"/>
</dbReference>
<dbReference type="AlphaFoldDB" id="A0A0K2RXC0"/>